<name>A0A085LYK7_9BILA</name>
<accession>A0A085LYK7</accession>
<dbReference type="EMBL" id="KL363259">
    <property type="protein sequence ID" value="KFD50053.1"/>
    <property type="molecule type" value="Genomic_DNA"/>
</dbReference>
<evidence type="ECO:0000313" key="2">
    <source>
        <dbReference type="Proteomes" id="UP000030764"/>
    </source>
</evidence>
<proteinExistence type="predicted"/>
<sequence length="189" mass="21348">DRRLSRLWQKRWAVTLFPSFSFGKSKISETRLTMFIRLGRRCLEAPCALHGNFRCLIGKVAIATSARSLENVNAEVVKEVLESKLEELTNEDLLNCDVQNSDIDDSEEDEEDSSGNKVKAFSLKELRELPSAAEALKEKAVNAVPDIGRSMQFGREVDSPVLVYKRIYEAKAKSSSTQTTLFIFFHKAE</sequence>
<dbReference type="AlphaFoldDB" id="A0A085LYK7"/>
<feature type="non-terminal residue" evidence="1">
    <location>
        <position position="1"/>
    </location>
</feature>
<organism evidence="1 2">
    <name type="scientific">Trichuris suis</name>
    <name type="common">pig whipworm</name>
    <dbReference type="NCBI Taxonomy" id="68888"/>
    <lineage>
        <taxon>Eukaryota</taxon>
        <taxon>Metazoa</taxon>
        <taxon>Ecdysozoa</taxon>
        <taxon>Nematoda</taxon>
        <taxon>Enoplea</taxon>
        <taxon>Dorylaimia</taxon>
        <taxon>Trichinellida</taxon>
        <taxon>Trichuridae</taxon>
        <taxon>Trichuris</taxon>
    </lineage>
</organism>
<protein>
    <submittedName>
        <fullName evidence="1">Uncharacterized protein</fullName>
    </submittedName>
</protein>
<dbReference type="Proteomes" id="UP000030764">
    <property type="component" value="Unassembled WGS sequence"/>
</dbReference>
<evidence type="ECO:0000313" key="1">
    <source>
        <dbReference type="EMBL" id="KFD50053.1"/>
    </source>
</evidence>
<keyword evidence="2" id="KW-1185">Reference proteome</keyword>
<reference evidence="1 2" key="1">
    <citation type="journal article" date="2014" name="Nat. Genet.">
        <title>Genome and transcriptome of the porcine whipworm Trichuris suis.</title>
        <authorList>
            <person name="Jex A.R."/>
            <person name="Nejsum P."/>
            <person name="Schwarz E.M."/>
            <person name="Hu L."/>
            <person name="Young N.D."/>
            <person name="Hall R.S."/>
            <person name="Korhonen P.K."/>
            <person name="Liao S."/>
            <person name="Thamsborg S."/>
            <person name="Xia J."/>
            <person name="Xu P."/>
            <person name="Wang S."/>
            <person name="Scheerlinck J.P."/>
            <person name="Hofmann A."/>
            <person name="Sternberg P.W."/>
            <person name="Wang J."/>
            <person name="Gasser R.B."/>
        </authorList>
    </citation>
    <scope>NUCLEOTIDE SEQUENCE [LARGE SCALE GENOMIC DNA]</scope>
    <source>
        <strain evidence="1">DCEP-RM93M</strain>
    </source>
</reference>
<gene>
    <name evidence="1" type="ORF">M513_09013</name>
</gene>